<dbReference type="GO" id="GO:0051301">
    <property type="term" value="P:cell division"/>
    <property type="evidence" value="ECO:0007669"/>
    <property type="project" value="UniProtKB-KW"/>
</dbReference>
<sequence>MSSCEFFDRLRRLALTVDKESNELKGLLENSEISAYDENRTCLLLRETLAQVKDCESEVSTKLEEVQHRHLFGDFISACGRLTQQTKQQINDLENHLVKYGYTKPKEEVPDLPAPPQTTGDLPLEQQDVAMETSTTYQISDQSEICHREVIQSENSSDTQEDIPVETNQTELSAMKENFQDMLKSPVPPTTFTKLIEVTPERPLSIAQRVLQEKGQTTPCLTPEVPQTTTPMLKCRQAEETIHTPTSDSSQEPHLPSQPVTVTPVIKANGRAHSAVNLSVSPVTPPLPAPPMIGTPGLKPLAPYAIDSPLKPLSLDSLPSPPDITSVQILKPDDIILPSVPQEDLNTKHLFVRPLNEQDYEKLPLYVANHFSLNHINHLLEVLNNFLSSNTEAQVEQSMLEKDLRSLLDLGAATKAFLLALAKTGRLKVVEENIVFLNTA</sequence>
<evidence type="ECO:0000256" key="11">
    <source>
        <dbReference type="ARBA" id="ARBA00023306"/>
    </source>
</evidence>
<gene>
    <name evidence="13" type="ORF">P5673_004425</name>
</gene>
<reference evidence="13" key="1">
    <citation type="journal article" date="2023" name="G3 (Bethesda)">
        <title>Whole genome assembly and annotation of the endangered Caribbean coral Acropora cervicornis.</title>
        <authorList>
            <person name="Selwyn J.D."/>
            <person name="Vollmer S.V."/>
        </authorList>
    </citation>
    <scope>NUCLEOTIDE SEQUENCE</scope>
    <source>
        <strain evidence="13">K2</strain>
    </source>
</reference>
<evidence type="ECO:0000256" key="6">
    <source>
        <dbReference type="ARBA" id="ARBA00022618"/>
    </source>
</evidence>
<evidence type="ECO:0000256" key="7">
    <source>
        <dbReference type="ARBA" id="ARBA00022701"/>
    </source>
</evidence>
<dbReference type="GO" id="GO:0007059">
    <property type="term" value="P:chromosome segregation"/>
    <property type="evidence" value="ECO:0007669"/>
    <property type="project" value="InterPro"/>
</dbReference>
<evidence type="ECO:0000256" key="4">
    <source>
        <dbReference type="ARBA" id="ARBA00022454"/>
    </source>
</evidence>
<dbReference type="PANTHER" id="PTHR48118">
    <property type="entry name" value="SPINDLE AND KINETOCHORE-ASSOCIATED PROTEIN 3"/>
    <property type="match status" value="1"/>
</dbReference>
<dbReference type="Gene3D" id="6.10.250.1400">
    <property type="match status" value="1"/>
</dbReference>
<evidence type="ECO:0000256" key="10">
    <source>
        <dbReference type="ARBA" id="ARBA00023212"/>
    </source>
</evidence>
<dbReference type="InterPro" id="IPR033341">
    <property type="entry name" value="SKA3"/>
</dbReference>
<evidence type="ECO:0000256" key="8">
    <source>
        <dbReference type="ARBA" id="ARBA00022776"/>
    </source>
</evidence>
<comment type="caution">
    <text evidence="13">The sequence shown here is derived from an EMBL/GenBank/DDBJ whole genome shotgun (WGS) entry which is preliminary data.</text>
</comment>
<evidence type="ECO:0000313" key="13">
    <source>
        <dbReference type="EMBL" id="KAK2570733.1"/>
    </source>
</evidence>
<keyword evidence="9" id="KW-0995">Kinetochore</keyword>
<evidence type="ECO:0000313" key="14">
    <source>
        <dbReference type="Proteomes" id="UP001249851"/>
    </source>
</evidence>
<evidence type="ECO:0000256" key="9">
    <source>
        <dbReference type="ARBA" id="ARBA00022838"/>
    </source>
</evidence>
<reference evidence="13" key="2">
    <citation type="journal article" date="2023" name="Science">
        <title>Genomic signatures of disease resistance in endangered staghorn corals.</title>
        <authorList>
            <person name="Vollmer S.V."/>
            <person name="Selwyn J.D."/>
            <person name="Despard B.A."/>
            <person name="Roesel C.L."/>
        </authorList>
    </citation>
    <scope>NUCLEOTIDE SEQUENCE</scope>
    <source>
        <strain evidence="13">K2</strain>
    </source>
</reference>
<evidence type="ECO:0000256" key="5">
    <source>
        <dbReference type="ARBA" id="ARBA00022490"/>
    </source>
</evidence>
<dbReference type="EMBL" id="JARQWQ010000007">
    <property type="protein sequence ID" value="KAK2570733.1"/>
    <property type="molecule type" value="Genomic_DNA"/>
</dbReference>
<keyword evidence="8" id="KW-0498">Mitosis</keyword>
<keyword evidence="10" id="KW-0206">Cytoskeleton</keyword>
<dbReference type="GO" id="GO:0000940">
    <property type="term" value="C:outer kinetochore"/>
    <property type="evidence" value="ECO:0007669"/>
    <property type="project" value="InterPro"/>
</dbReference>
<evidence type="ECO:0000256" key="2">
    <source>
        <dbReference type="ARBA" id="ARBA00004629"/>
    </source>
</evidence>
<dbReference type="GO" id="GO:0005876">
    <property type="term" value="C:spindle microtubule"/>
    <property type="evidence" value="ECO:0007669"/>
    <property type="project" value="TreeGrafter"/>
</dbReference>
<dbReference type="GO" id="GO:0000278">
    <property type="term" value="P:mitotic cell cycle"/>
    <property type="evidence" value="ECO:0007669"/>
    <property type="project" value="TreeGrafter"/>
</dbReference>
<dbReference type="AlphaFoldDB" id="A0AAD9R068"/>
<comment type="similarity">
    <text evidence="3">Belongs to the SKA3 family.</text>
</comment>
<keyword evidence="6" id="KW-0132">Cell division</keyword>
<accession>A0AAD9R068</accession>
<keyword evidence="7" id="KW-0493">Microtubule</keyword>
<evidence type="ECO:0000256" key="1">
    <source>
        <dbReference type="ARBA" id="ARBA00004186"/>
    </source>
</evidence>
<name>A0AAD9R068_ACRCE</name>
<keyword evidence="12" id="KW-0137">Centromere</keyword>
<keyword evidence="14" id="KW-1185">Reference proteome</keyword>
<dbReference type="PANTHER" id="PTHR48118:SF1">
    <property type="entry name" value="SPINDLE AND KINETOCHORE-ASSOCIATED PROTEIN 3"/>
    <property type="match status" value="1"/>
</dbReference>
<keyword evidence="4" id="KW-0158">Chromosome</keyword>
<evidence type="ECO:0000256" key="3">
    <source>
        <dbReference type="ARBA" id="ARBA00007716"/>
    </source>
</evidence>
<proteinExistence type="inferred from homology"/>
<organism evidence="13 14">
    <name type="scientific">Acropora cervicornis</name>
    <name type="common">Staghorn coral</name>
    <dbReference type="NCBI Taxonomy" id="6130"/>
    <lineage>
        <taxon>Eukaryota</taxon>
        <taxon>Metazoa</taxon>
        <taxon>Cnidaria</taxon>
        <taxon>Anthozoa</taxon>
        <taxon>Hexacorallia</taxon>
        <taxon>Scleractinia</taxon>
        <taxon>Astrocoeniina</taxon>
        <taxon>Acroporidae</taxon>
        <taxon>Acropora</taxon>
    </lineage>
</organism>
<protein>
    <recommendedName>
        <fullName evidence="15">Spindle and kinetochore-associated protein 3</fullName>
    </recommendedName>
</protein>
<comment type="subcellular location">
    <subcellularLocation>
        <location evidence="2">Chromosome</location>
        <location evidence="2">Centromere</location>
        <location evidence="2">Kinetochore</location>
    </subcellularLocation>
    <subcellularLocation>
        <location evidence="1">Cytoplasm</location>
        <location evidence="1">Cytoskeleton</location>
        <location evidence="1">Spindle</location>
    </subcellularLocation>
</comment>
<dbReference type="Proteomes" id="UP001249851">
    <property type="component" value="Unassembled WGS sequence"/>
</dbReference>
<evidence type="ECO:0000256" key="12">
    <source>
        <dbReference type="ARBA" id="ARBA00023328"/>
    </source>
</evidence>
<evidence type="ECO:0008006" key="15">
    <source>
        <dbReference type="Google" id="ProtNLM"/>
    </source>
</evidence>
<keyword evidence="5" id="KW-0963">Cytoplasm</keyword>
<keyword evidence="11" id="KW-0131">Cell cycle</keyword>